<keyword evidence="4" id="KW-0378">Hydrolase</keyword>
<dbReference type="Gene3D" id="1.25.40.10">
    <property type="entry name" value="Tetratricopeptide repeat domain"/>
    <property type="match status" value="1"/>
</dbReference>
<dbReference type="InterPro" id="IPR001466">
    <property type="entry name" value="Beta-lactam-related"/>
</dbReference>
<dbReference type="InterPro" id="IPR011990">
    <property type="entry name" value="TPR-like_helical_dom_sf"/>
</dbReference>
<dbReference type="InterPro" id="IPR019734">
    <property type="entry name" value="TPR_rpt"/>
</dbReference>
<feature type="signal peptide" evidence="2">
    <location>
        <begin position="1"/>
        <end position="21"/>
    </location>
</feature>
<dbReference type="Pfam" id="PF00144">
    <property type="entry name" value="Beta-lactamase"/>
    <property type="match status" value="1"/>
</dbReference>
<keyword evidence="5" id="KW-1185">Reference proteome</keyword>
<comment type="caution">
    <text evidence="4">The sequence shown here is derived from an EMBL/GenBank/DDBJ whole genome shotgun (WGS) entry which is preliminary data.</text>
</comment>
<proteinExistence type="predicted"/>
<reference evidence="5" key="1">
    <citation type="journal article" date="2019" name="Syst. Appl. Microbiol.">
        <title>Flavobacterium circumlabens sp. nov. and Flavobacterium cupreum sp. nov., two psychrotrophic species isolated from Antarctic environmental samples.</title>
        <authorList>
            <person name="Kralova S."/>
            <person name="Busse H.-J."/>
            <person name="Svec P."/>
            <person name="Maslanova I."/>
            <person name="Stankova E."/>
            <person name="Bartak M."/>
            <person name="Sedlacek I."/>
        </authorList>
    </citation>
    <scope>NUCLEOTIDE SEQUENCE [LARGE SCALE GENOMIC DNA]</scope>
    <source>
        <strain evidence="5">CCM 8825</strain>
    </source>
</reference>
<dbReference type="AlphaFoldDB" id="A0A434A1U7"/>
<evidence type="ECO:0000313" key="5">
    <source>
        <dbReference type="Proteomes" id="UP000288102"/>
    </source>
</evidence>
<dbReference type="RefSeq" id="WP_127340406.1">
    <property type="nucleotide sequence ID" value="NZ_QWDM01000018.1"/>
</dbReference>
<accession>A0A434A1U7</accession>
<dbReference type="GO" id="GO:0016787">
    <property type="term" value="F:hydrolase activity"/>
    <property type="evidence" value="ECO:0007669"/>
    <property type="project" value="UniProtKB-KW"/>
</dbReference>
<evidence type="ECO:0000256" key="1">
    <source>
        <dbReference type="PROSITE-ProRule" id="PRU00339"/>
    </source>
</evidence>
<dbReference type="OrthoDB" id="9793489at2"/>
<dbReference type="InterPro" id="IPR050491">
    <property type="entry name" value="AmpC-like"/>
</dbReference>
<dbReference type="InterPro" id="IPR012338">
    <property type="entry name" value="Beta-lactam/transpept-like"/>
</dbReference>
<protein>
    <submittedName>
        <fullName evidence="4">Class A beta-lactamase-related serine hydrolase</fullName>
    </submittedName>
</protein>
<feature type="domain" description="Beta-lactamase-related" evidence="3">
    <location>
        <begin position="35"/>
        <end position="337"/>
    </location>
</feature>
<feature type="chain" id="PRO_5019051327" evidence="2">
    <location>
        <begin position="22"/>
        <end position="487"/>
    </location>
</feature>
<dbReference type="Proteomes" id="UP000288102">
    <property type="component" value="Unassembled WGS sequence"/>
</dbReference>
<dbReference type="SUPFAM" id="SSF56601">
    <property type="entry name" value="beta-lactamase/transpeptidase-like"/>
    <property type="match status" value="1"/>
</dbReference>
<name>A0A434A1U7_9FLAO</name>
<keyword evidence="2" id="KW-0732">Signal</keyword>
<feature type="repeat" description="TPR" evidence="1">
    <location>
        <begin position="432"/>
        <end position="465"/>
    </location>
</feature>
<organism evidence="4 5">
    <name type="scientific">Flavobacterium cupreum</name>
    <dbReference type="NCBI Taxonomy" id="2133766"/>
    <lineage>
        <taxon>Bacteria</taxon>
        <taxon>Pseudomonadati</taxon>
        <taxon>Bacteroidota</taxon>
        <taxon>Flavobacteriia</taxon>
        <taxon>Flavobacteriales</taxon>
        <taxon>Flavobacteriaceae</taxon>
        <taxon>Flavobacterium</taxon>
    </lineage>
</organism>
<dbReference type="PANTHER" id="PTHR46825">
    <property type="entry name" value="D-ALANYL-D-ALANINE-CARBOXYPEPTIDASE/ENDOPEPTIDASE AMPH"/>
    <property type="match status" value="1"/>
</dbReference>
<evidence type="ECO:0000259" key="3">
    <source>
        <dbReference type="Pfam" id="PF00144"/>
    </source>
</evidence>
<dbReference type="Gene3D" id="3.40.710.10">
    <property type="entry name" value="DD-peptidase/beta-lactamase superfamily"/>
    <property type="match status" value="1"/>
</dbReference>
<dbReference type="PROSITE" id="PS50005">
    <property type="entry name" value="TPR"/>
    <property type="match status" value="1"/>
</dbReference>
<evidence type="ECO:0000256" key="2">
    <source>
        <dbReference type="SAM" id="SignalP"/>
    </source>
</evidence>
<sequence length="487" mass="56277">MLKFTLLLSIIIIQSFTSCIAQSNTKIINESNTEIDQYISQIQERYEIPGISLAIVKNRKIIHRNNYGKASVEQNVAVSDKSIFRIYSLTKIIIATGVFQLIEQNKLSLEDFVSKYIQGLPNSWNSLQIKHLLTHSSGLPDIVEYERLPENEAQEKVFKDTIRFNKGEKFEYNQTNFWLLQKIIEKLSGQDIEKFIAKNQFDSQIANKNIFFSTDSRDIILNRTPLYSYYNTGHLQIDYPNNGNYLNSCNGINISMDEFIFWDKRFNDNKLINSKSKEKMWETFPYTKSDKKFALGWDETIVNGHISFGFSGGRVTAYRNFPKDNLSIIFLANGIGNSFDIENIVNHIAYLVDNDIVDYNSLAYESLLKTAQSNISDFKKVFTTLKNNPKYSDVDFEQQLNSIGYSFLTQNKKNSDAITIFILNTEEYPKSNNAFDSLGEAYEVNKDLKNAILNYNKSMELSTDEIYRSKIDKKIKELKTITNTFIK</sequence>
<dbReference type="EMBL" id="QWDM01000018">
    <property type="protein sequence ID" value="RUT68360.1"/>
    <property type="molecule type" value="Genomic_DNA"/>
</dbReference>
<gene>
    <name evidence="4" type="ORF">D0817_21790</name>
</gene>
<dbReference type="PROSITE" id="PS51257">
    <property type="entry name" value="PROKAR_LIPOPROTEIN"/>
    <property type="match status" value="1"/>
</dbReference>
<evidence type="ECO:0000313" key="4">
    <source>
        <dbReference type="EMBL" id="RUT68360.1"/>
    </source>
</evidence>
<dbReference type="PANTHER" id="PTHR46825:SF9">
    <property type="entry name" value="BETA-LACTAMASE-RELATED DOMAIN-CONTAINING PROTEIN"/>
    <property type="match status" value="1"/>
</dbReference>
<keyword evidence="1" id="KW-0802">TPR repeat</keyword>